<proteinExistence type="predicted"/>
<protein>
    <recommendedName>
        <fullName evidence="5">Secreted protein</fullName>
    </recommendedName>
</protein>
<accession>A0A8J3L3B9</accession>
<keyword evidence="2" id="KW-0732">Signal</keyword>
<comment type="caution">
    <text evidence="3">The sequence shown here is derived from an EMBL/GenBank/DDBJ whole genome shotgun (WGS) entry which is preliminary data.</text>
</comment>
<gene>
    <name evidence="3" type="ORF">Cme02nite_19300</name>
</gene>
<evidence type="ECO:0000256" key="1">
    <source>
        <dbReference type="SAM" id="MobiDB-lite"/>
    </source>
</evidence>
<organism evidence="3 4">
    <name type="scientific">Catellatospora methionotrophica</name>
    <dbReference type="NCBI Taxonomy" id="121620"/>
    <lineage>
        <taxon>Bacteria</taxon>
        <taxon>Bacillati</taxon>
        <taxon>Actinomycetota</taxon>
        <taxon>Actinomycetes</taxon>
        <taxon>Micromonosporales</taxon>
        <taxon>Micromonosporaceae</taxon>
        <taxon>Catellatospora</taxon>
    </lineage>
</organism>
<dbReference type="Proteomes" id="UP000660339">
    <property type="component" value="Unassembled WGS sequence"/>
</dbReference>
<evidence type="ECO:0000256" key="2">
    <source>
        <dbReference type="SAM" id="SignalP"/>
    </source>
</evidence>
<dbReference type="EMBL" id="BONJ01000007">
    <property type="protein sequence ID" value="GIG13598.1"/>
    <property type="molecule type" value="Genomic_DNA"/>
</dbReference>
<sequence>MTTAGAAVALAVTAMAAPASKTAIRLQNLIVLSPLRGLHSIPNHYPSRSNPQTDWPAGLPPVHQGTDIYGK</sequence>
<feature type="chain" id="PRO_5035175560" description="Secreted protein" evidence="2">
    <location>
        <begin position="17"/>
        <end position="71"/>
    </location>
</feature>
<evidence type="ECO:0000313" key="3">
    <source>
        <dbReference type="EMBL" id="GIG13598.1"/>
    </source>
</evidence>
<feature type="region of interest" description="Disordered" evidence="1">
    <location>
        <begin position="43"/>
        <end position="71"/>
    </location>
</feature>
<feature type="signal peptide" evidence="2">
    <location>
        <begin position="1"/>
        <end position="16"/>
    </location>
</feature>
<evidence type="ECO:0008006" key="5">
    <source>
        <dbReference type="Google" id="ProtNLM"/>
    </source>
</evidence>
<keyword evidence="4" id="KW-1185">Reference proteome</keyword>
<dbReference type="AlphaFoldDB" id="A0A8J3L3B9"/>
<evidence type="ECO:0000313" key="4">
    <source>
        <dbReference type="Proteomes" id="UP000660339"/>
    </source>
</evidence>
<name>A0A8J3L3B9_9ACTN</name>
<reference evidence="3" key="1">
    <citation type="submission" date="2021-01" db="EMBL/GenBank/DDBJ databases">
        <title>Whole genome shotgun sequence of Catellatospora methionotrophica NBRC 14553.</title>
        <authorList>
            <person name="Komaki H."/>
            <person name="Tamura T."/>
        </authorList>
    </citation>
    <scope>NUCLEOTIDE SEQUENCE</scope>
    <source>
        <strain evidence="3">NBRC 14553</strain>
    </source>
</reference>